<feature type="domain" description="Peptidase C58 YopT-type" evidence="4">
    <location>
        <begin position="1015"/>
        <end position="1093"/>
    </location>
</feature>
<keyword evidence="7" id="KW-1185">Reference proteome</keyword>
<gene>
    <name evidence="5" type="ORF">BBG20_16925</name>
    <name evidence="6" type="ORF">C9382_26960</name>
</gene>
<dbReference type="Proteomes" id="UP000240571">
    <property type="component" value="Unassembled WGS sequence"/>
</dbReference>
<dbReference type="CDD" id="cd20495">
    <property type="entry name" value="C58_PaToxP-like"/>
    <property type="match status" value="1"/>
</dbReference>
<evidence type="ECO:0000256" key="1">
    <source>
        <dbReference type="ARBA" id="ARBA00022670"/>
    </source>
</evidence>
<dbReference type="GO" id="GO:0004197">
    <property type="term" value="F:cysteine-type endopeptidase activity"/>
    <property type="evidence" value="ECO:0007669"/>
    <property type="project" value="InterPro"/>
</dbReference>
<sequence>MTAADAMGQQALIDGLTKTGELQKHQYYGTERRLRSLQITLPPDSYIARKNNLVEGQSISAERYIQALGLPLPTSWQETLRLTQKIAMPLPAPPALGDFGGLLGRTIPLAQSQQDRVRAIANESATTSIQSLITHAVTNTDSPVTPRKVLDQLIANPQAQALGQKLEAELQGISTPTSVNEWLMTALALELGITPETQRNRIAGYELNQPDNWGKPASAIIAAVNDHLERQNADVPDLRGYMLLSRVAPQFLVKQLPENLVYGSNEWAVFSAAVSRIEQQAPGTAATMTFDQVIEFGNTSPVSERQAVQAALARRNAMVDWGIVNGFLIKNDDDNYDPAAIEHTQGKFNQQITELSTRLAVFSSPLPTRKALAEAELKKVLGDDVPLEKEFIKLGRQNRGGIAYSIIDLYMSGRLKTDTLRSDSDKELLKKVEPKFDELPDIKEVFKETFTPYFDGVKKAFTSRIKSQISRLPLEDRKNFEFGGVTAYSVRLPLREDSDDDISQKQYKNIGRSCLLFKTVRGEETTYYEFSIGDQTIRKKTDLPEELPIGATHIARGVDGDKYIEGFTRLPFDLDKYGIGHGGLPPPKVPVIIDRVKIQPASGTPGADEPNSTTAPLKTFFTTKTDAIATTVSEHFFSDKDSFETDASGETNFEKRYRENHQLNNGILNVIIPFKSAIENAIEGKWDEAIGDAMLDLISLYNPGAKGGGIVNRTSKKTALGLLTGVKKFGGAVLKDANLFADVADLTRLLTKGAKSAASSLYDGVHSLQLSGRGLLTAPNGLDSVSMGTFKHQGEIVQGAAAFKDNKWYALDPLSLKPYGAPLEDFLPSLQAQMAELGKWATADSPRKTLDEAVVKSWKKTVNDHRTGPQKAQFESGYQSGNPQTITGFSNSMKPADIITLAGNKNLTAKEVGMLLKRFDDLSYQIGRGGSARFIDAIEPGLGSVIPMPQVIYLSKTAQLSDGQCAALSRVMADAMAEGKERLLIKNMLSAAAYPADPASREFTAKLSKIQTQVGARSAFHAQQTVRQDTIQGIVNELADASVSKSIMIDSPGHAMAAGVRVDDTGKSFYFYDPNHGLAKFSNAQDMEKALEKLTRDTKLKPGYVTHSTDPAKLEFKVFDHTDAWQRTNSVLSTDVKKLYDARLAIRPDSERSAEKFMVRLLSEHLATPGAKASVRTLEELKKFDFAVPNQIFRGHTATGDTLATGLRRAAGTDSSGDDYLAAIIQHTARTSGSGGEVMSFSASKAKANSFATQYSTPTKKVPVFTVDTTQDPDAFRTVVDIVLKDGERLVRDKKITKATLLQAVEKLNGQELEVFYVKGDIPPAFMVS</sequence>
<name>A0A2T4FMN7_9PSED</name>
<evidence type="ECO:0000256" key="2">
    <source>
        <dbReference type="ARBA" id="ARBA00022801"/>
    </source>
</evidence>
<evidence type="ECO:0000313" key="6">
    <source>
        <dbReference type="EMBL" id="PTC24682.1"/>
    </source>
</evidence>
<dbReference type="EMBL" id="PYWW01000055">
    <property type="protein sequence ID" value="PTC24682.1"/>
    <property type="molecule type" value="Genomic_DNA"/>
</dbReference>
<evidence type="ECO:0000313" key="7">
    <source>
        <dbReference type="Proteomes" id="UP000095081"/>
    </source>
</evidence>
<reference evidence="6 8" key="2">
    <citation type="submission" date="2018-03" db="EMBL/GenBank/DDBJ databases">
        <title>Diversity of bacteria associated with corn roots inoculated with woodland soils in Canada, and Description of Pseudomonas aylmerense sp. nov.</title>
        <authorList>
            <person name="Tambong J.T."/>
            <person name="Xu R."/>
            <person name="Tchagang C."/>
        </authorList>
    </citation>
    <scope>NUCLEOTIDE SEQUENCE [LARGE SCALE GENOMIC DNA]</scope>
    <source>
        <strain evidence="6 8">S1E44</strain>
    </source>
</reference>
<dbReference type="Proteomes" id="UP000095081">
    <property type="component" value="Unassembled WGS sequence"/>
</dbReference>
<evidence type="ECO:0000313" key="8">
    <source>
        <dbReference type="Proteomes" id="UP000240571"/>
    </source>
</evidence>
<evidence type="ECO:0000313" key="5">
    <source>
        <dbReference type="EMBL" id="OCW24765.1"/>
    </source>
</evidence>
<dbReference type="Pfam" id="PF03543">
    <property type="entry name" value="Peptidase_C58"/>
    <property type="match status" value="1"/>
</dbReference>
<evidence type="ECO:0000256" key="3">
    <source>
        <dbReference type="ARBA" id="ARBA00022807"/>
    </source>
</evidence>
<keyword evidence="2" id="KW-0378">Hydrolase</keyword>
<dbReference type="EMBL" id="MAUE01000025">
    <property type="protein sequence ID" value="OCW24765.1"/>
    <property type="molecule type" value="Genomic_DNA"/>
</dbReference>
<evidence type="ECO:0000259" key="4">
    <source>
        <dbReference type="Pfam" id="PF03543"/>
    </source>
</evidence>
<keyword evidence="3" id="KW-0788">Thiol protease</keyword>
<organism evidence="6 8">
    <name type="scientific">Pseudomonas aylmerensis</name>
    <dbReference type="NCBI Taxonomy" id="1869229"/>
    <lineage>
        <taxon>Bacteria</taxon>
        <taxon>Pseudomonadati</taxon>
        <taxon>Pseudomonadota</taxon>
        <taxon>Gammaproteobacteria</taxon>
        <taxon>Pseudomonadales</taxon>
        <taxon>Pseudomonadaceae</taxon>
        <taxon>Pseudomonas</taxon>
    </lineage>
</organism>
<comment type="caution">
    <text evidence="6">The sequence shown here is derived from an EMBL/GenBank/DDBJ whole genome shotgun (WGS) entry which is preliminary data.</text>
</comment>
<dbReference type="GO" id="GO:0006508">
    <property type="term" value="P:proteolysis"/>
    <property type="evidence" value="ECO:0007669"/>
    <property type="project" value="UniProtKB-KW"/>
</dbReference>
<proteinExistence type="predicted"/>
<keyword evidence="1" id="KW-0645">Protease</keyword>
<dbReference type="InterPro" id="IPR006473">
    <property type="entry name" value="Peptidase_C58_Yopt"/>
</dbReference>
<accession>A0A2T4FMN7</accession>
<reference evidence="5 7" key="1">
    <citation type="submission" date="2016-06" db="EMBL/GenBank/DDBJ databases">
        <title>Draft genome sequence of Pseudomonas sp. S1E40, a novel strain antagonistic activity to fungal plant pathogen.</title>
        <authorList>
            <person name="Tambong J.T."/>
            <person name="Tchagang C."/>
            <person name="Xu R."/>
        </authorList>
    </citation>
    <scope>NUCLEOTIDE SEQUENCE [LARGE SCALE GENOMIC DNA]</scope>
    <source>
        <strain evidence="5 7">S1E40</strain>
    </source>
</reference>
<protein>
    <recommendedName>
        <fullName evidence="4">Peptidase C58 YopT-type domain-containing protein</fullName>
    </recommendedName>
</protein>